<dbReference type="SUPFAM" id="SSF103481">
    <property type="entry name" value="Multidrug resistance efflux transporter EmrE"/>
    <property type="match status" value="1"/>
</dbReference>
<feature type="transmembrane region" description="Helical" evidence="7">
    <location>
        <begin position="292"/>
        <end position="314"/>
    </location>
</feature>
<dbReference type="GO" id="GO:0016020">
    <property type="term" value="C:membrane"/>
    <property type="evidence" value="ECO:0007669"/>
    <property type="project" value="UniProtKB-SubCell"/>
</dbReference>
<keyword evidence="5 7" id="KW-1133">Transmembrane helix</keyword>
<protein>
    <recommendedName>
        <fullName evidence="7">Probable purine permease</fullName>
    </recommendedName>
</protein>
<keyword evidence="9" id="KW-1185">Reference proteome</keyword>
<dbReference type="AlphaFoldDB" id="A0AAP0L2T9"/>
<gene>
    <name evidence="8" type="ORF">Syun_004309</name>
</gene>
<reference evidence="8 9" key="1">
    <citation type="submission" date="2024-01" db="EMBL/GenBank/DDBJ databases">
        <title>Genome assemblies of Stephania.</title>
        <authorList>
            <person name="Yang L."/>
        </authorList>
    </citation>
    <scope>NUCLEOTIDE SEQUENCE [LARGE SCALE GENOMIC DNA]</scope>
    <source>
        <strain evidence="8">YNDBR</strain>
        <tissue evidence="8">Leaf</tissue>
    </source>
</reference>
<feature type="transmembrane region" description="Helical" evidence="7">
    <location>
        <begin position="180"/>
        <end position="199"/>
    </location>
</feature>
<evidence type="ECO:0000313" key="9">
    <source>
        <dbReference type="Proteomes" id="UP001420932"/>
    </source>
</evidence>
<feature type="transmembrane region" description="Helical" evidence="7">
    <location>
        <begin position="251"/>
        <end position="271"/>
    </location>
</feature>
<evidence type="ECO:0000256" key="6">
    <source>
        <dbReference type="ARBA" id="ARBA00023136"/>
    </source>
</evidence>
<sequence length="379" mass="41821">MASLDEHQITVVGDYDDENAQQTKLVTYHALPTTSTTYSSTHHQTKWWLLLLYCAFMAIGAIGSPSSQKLYYLHGGNLIWLATWVQSAGFPILLIPLSFTYLINLSKNKTTGPSSKPFTFMDSNLFACAAAAGVALGLSSFFYSSSLRYLPVSTSSLLFSTQLAFTALFAFIMVRQRFTFYSVNSVALMTMGAAALVLQTRGDRSAGVGEGEYLLGFLMMMGSMAMSGLMMPLVELGYSKSTVPVNYAVVMQFQVVQCLFANLFCTIGMLINNDFQKITTEAREYELGEYEYYGVILCSIVISQVLALGIVGVVHTSSSLFAGMVTALMLPVTEVFAVLAYNEKFTSEKWLALALCLWGFSSYFIGEYKKTNFFDQNDN</sequence>
<evidence type="ECO:0000256" key="2">
    <source>
        <dbReference type="ARBA" id="ARBA00006213"/>
    </source>
</evidence>
<keyword evidence="3 7" id="KW-0813">Transport</keyword>
<feature type="transmembrane region" description="Helical" evidence="7">
    <location>
        <begin position="123"/>
        <end position="143"/>
    </location>
</feature>
<feature type="transmembrane region" description="Helical" evidence="7">
    <location>
        <begin position="78"/>
        <end position="103"/>
    </location>
</feature>
<dbReference type="InterPro" id="IPR037185">
    <property type="entry name" value="EmrE-like"/>
</dbReference>
<comment type="similarity">
    <text evidence="2 7">Belongs to the purine permeases (TC 2.A.7.14) family.</text>
</comment>
<feature type="transmembrane region" description="Helical" evidence="7">
    <location>
        <begin position="350"/>
        <end position="366"/>
    </location>
</feature>
<comment type="caution">
    <text evidence="8">The sequence shown here is derived from an EMBL/GenBank/DDBJ whole genome shotgun (WGS) entry which is preliminary data.</text>
</comment>
<feature type="transmembrane region" description="Helical" evidence="7">
    <location>
        <begin position="211"/>
        <end position="231"/>
    </location>
</feature>
<dbReference type="Pfam" id="PF16913">
    <property type="entry name" value="PUNUT"/>
    <property type="match status" value="1"/>
</dbReference>
<evidence type="ECO:0000256" key="1">
    <source>
        <dbReference type="ARBA" id="ARBA00004141"/>
    </source>
</evidence>
<keyword evidence="6 7" id="KW-0472">Membrane</keyword>
<dbReference type="PANTHER" id="PTHR31376:SF105">
    <property type="entry name" value="PURINE PERMEASE-RELATED"/>
    <property type="match status" value="1"/>
</dbReference>
<evidence type="ECO:0000256" key="3">
    <source>
        <dbReference type="ARBA" id="ARBA00022448"/>
    </source>
</evidence>
<dbReference type="Proteomes" id="UP001420932">
    <property type="component" value="Unassembled WGS sequence"/>
</dbReference>
<feature type="transmembrane region" description="Helical" evidence="7">
    <location>
        <begin position="320"/>
        <end position="341"/>
    </location>
</feature>
<dbReference type="InterPro" id="IPR030182">
    <property type="entry name" value="PUP_plant"/>
</dbReference>
<feature type="transmembrane region" description="Helical" evidence="7">
    <location>
        <begin position="47"/>
        <end position="66"/>
    </location>
</feature>
<dbReference type="PANTHER" id="PTHR31376">
    <property type="entry name" value="OS09G0467300 PROTEIN-RELATED"/>
    <property type="match status" value="1"/>
</dbReference>
<keyword evidence="4 7" id="KW-0812">Transmembrane</keyword>
<dbReference type="EMBL" id="JBBNAF010000002">
    <property type="protein sequence ID" value="KAK9163407.1"/>
    <property type="molecule type" value="Genomic_DNA"/>
</dbReference>
<comment type="subcellular location">
    <subcellularLocation>
        <location evidence="1 7">Membrane</location>
        <topology evidence="1 7">Multi-pass membrane protein</topology>
    </subcellularLocation>
</comment>
<accession>A0AAP0L2T9</accession>
<dbReference type="GO" id="GO:0005345">
    <property type="term" value="F:purine nucleobase transmembrane transporter activity"/>
    <property type="evidence" value="ECO:0007669"/>
    <property type="project" value="UniProtKB-UniRule"/>
</dbReference>
<feature type="transmembrane region" description="Helical" evidence="7">
    <location>
        <begin position="155"/>
        <end position="174"/>
    </location>
</feature>
<dbReference type="GO" id="GO:0015211">
    <property type="term" value="F:purine nucleoside transmembrane transporter activity"/>
    <property type="evidence" value="ECO:0007669"/>
    <property type="project" value="UniProtKB-UniRule"/>
</dbReference>
<evidence type="ECO:0000256" key="4">
    <source>
        <dbReference type="ARBA" id="ARBA00022692"/>
    </source>
</evidence>
<organism evidence="8 9">
    <name type="scientific">Stephania yunnanensis</name>
    <dbReference type="NCBI Taxonomy" id="152371"/>
    <lineage>
        <taxon>Eukaryota</taxon>
        <taxon>Viridiplantae</taxon>
        <taxon>Streptophyta</taxon>
        <taxon>Embryophyta</taxon>
        <taxon>Tracheophyta</taxon>
        <taxon>Spermatophyta</taxon>
        <taxon>Magnoliopsida</taxon>
        <taxon>Ranunculales</taxon>
        <taxon>Menispermaceae</taxon>
        <taxon>Menispermoideae</taxon>
        <taxon>Cissampelideae</taxon>
        <taxon>Stephania</taxon>
    </lineage>
</organism>
<evidence type="ECO:0000313" key="8">
    <source>
        <dbReference type="EMBL" id="KAK9163407.1"/>
    </source>
</evidence>
<proteinExistence type="inferred from homology"/>
<evidence type="ECO:0000256" key="5">
    <source>
        <dbReference type="ARBA" id="ARBA00022989"/>
    </source>
</evidence>
<name>A0AAP0L2T9_9MAGN</name>
<evidence type="ECO:0000256" key="7">
    <source>
        <dbReference type="RuleBase" id="RU368015"/>
    </source>
</evidence>